<sequence>MAICVAMGLNRIADYRNHWKSDTCNSSLFGNSFIKSLLSFKKFKKIHRYIHYNDDWLDDQLNKNYRSHWSPMQQLAVDEAMIAWKGRVKFKQYQPAKPTKYGLKKFAMCDQSGYTYSSFLYRGAASCRKTDVKSIVVDFAEDLPKDNGQSYVLYFDNYYSSLDLSLKLCEMNVLHTCTVRGNRPTWLFSRGMQNKLEETVESRQY</sequence>
<proteinExistence type="predicted"/>
<evidence type="ECO:0000259" key="1">
    <source>
        <dbReference type="Pfam" id="PF13843"/>
    </source>
</evidence>
<feature type="domain" description="PiggyBac transposable element-derived protein" evidence="1">
    <location>
        <begin position="2"/>
        <end position="186"/>
    </location>
</feature>
<evidence type="ECO:0000313" key="2">
    <source>
        <dbReference type="EMBL" id="KAL0482122.1"/>
    </source>
</evidence>
<dbReference type="PANTHER" id="PTHR46599:SF3">
    <property type="entry name" value="PIGGYBAC TRANSPOSABLE ELEMENT-DERIVED PROTEIN 4"/>
    <property type="match status" value="1"/>
</dbReference>
<gene>
    <name evidence="2" type="ORF">AKO1_013340</name>
</gene>
<dbReference type="InterPro" id="IPR029526">
    <property type="entry name" value="PGBD"/>
</dbReference>
<organism evidence="2 3">
    <name type="scientific">Acrasis kona</name>
    <dbReference type="NCBI Taxonomy" id="1008807"/>
    <lineage>
        <taxon>Eukaryota</taxon>
        <taxon>Discoba</taxon>
        <taxon>Heterolobosea</taxon>
        <taxon>Tetramitia</taxon>
        <taxon>Eutetramitia</taxon>
        <taxon>Acrasidae</taxon>
        <taxon>Acrasis</taxon>
    </lineage>
</organism>
<reference evidence="2 3" key="1">
    <citation type="submission" date="2024-03" db="EMBL/GenBank/DDBJ databases">
        <title>The Acrasis kona genome and developmental transcriptomes reveal deep origins of eukaryotic multicellular pathways.</title>
        <authorList>
            <person name="Sheikh S."/>
            <person name="Fu C.-J."/>
            <person name="Brown M.W."/>
            <person name="Baldauf S.L."/>
        </authorList>
    </citation>
    <scope>NUCLEOTIDE SEQUENCE [LARGE SCALE GENOMIC DNA]</scope>
    <source>
        <strain evidence="2 3">ATCC MYA-3509</strain>
    </source>
</reference>
<dbReference type="AlphaFoldDB" id="A0AAW2Z0J2"/>
<feature type="non-terminal residue" evidence="2">
    <location>
        <position position="205"/>
    </location>
</feature>
<dbReference type="Proteomes" id="UP001431209">
    <property type="component" value="Unassembled WGS sequence"/>
</dbReference>
<dbReference type="Pfam" id="PF13843">
    <property type="entry name" value="DDE_Tnp_1_7"/>
    <property type="match status" value="1"/>
</dbReference>
<name>A0AAW2Z0J2_9EUKA</name>
<accession>A0AAW2Z0J2</accession>
<evidence type="ECO:0000313" key="3">
    <source>
        <dbReference type="Proteomes" id="UP001431209"/>
    </source>
</evidence>
<keyword evidence="3" id="KW-1185">Reference proteome</keyword>
<protein>
    <recommendedName>
        <fullName evidence="1">PiggyBac transposable element-derived protein domain-containing protein</fullName>
    </recommendedName>
</protein>
<dbReference type="EMBL" id="JAOPGA020000821">
    <property type="protein sequence ID" value="KAL0482122.1"/>
    <property type="molecule type" value="Genomic_DNA"/>
</dbReference>
<dbReference type="PANTHER" id="PTHR46599">
    <property type="entry name" value="PIGGYBAC TRANSPOSABLE ELEMENT-DERIVED PROTEIN 4"/>
    <property type="match status" value="1"/>
</dbReference>
<comment type="caution">
    <text evidence="2">The sequence shown here is derived from an EMBL/GenBank/DDBJ whole genome shotgun (WGS) entry which is preliminary data.</text>
</comment>